<organism evidence="1">
    <name type="scientific">Arundo donax</name>
    <name type="common">Giant reed</name>
    <name type="synonym">Donax arundinaceus</name>
    <dbReference type="NCBI Taxonomy" id="35708"/>
    <lineage>
        <taxon>Eukaryota</taxon>
        <taxon>Viridiplantae</taxon>
        <taxon>Streptophyta</taxon>
        <taxon>Embryophyta</taxon>
        <taxon>Tracheophyta</taxon>
        <taxon>Spermatophyta</taxon>
        <taxon>Magnoliopsida</taxon>
        <taxon>Liliopsida</taxon>
        <taxon>Poales</taxon>
        <taxon>Poaceae</taxon>
        <taxon>PACMAD clade</taxon>
        <taxon>Arundinoideae</taxon>
        <taxon>Arundineae</taxon>
        <taxon>Arundo</taxon>
    </lineage>
</organism>
<evidence type="ECO:0000313" key="1">
    <source>
        <dbReference type="EMBL" id="JAD41959.1"/>
    </source>
</evidence>
<name>A0A0A8ZRC1_ARUDO</name>
<proteinExistence type="predicted"/>
<reference evidence="1" key="1">
    <citation type="submission" date="2014-09" db="EMBL/GenBank/DDBJ databases">
        <authorList>
            <person name="Magalhaes I.L.F."/>
            <person name="Oliveira U."/>
            <person name="Santos F.R."/>
            <person name="Vidigal T.H.D.A."/>
            <person name="Brescovit A.D."/>
            <person name="Santos A.J."/>
        </authorList>
    </citation>
    <scope>NUCLEOTIDE SEQUENCE</scope>
    <source>
        <tissue evidence="1">Shoot tissue taken approximately 20 cm above the soil surface</tissue>
    </source>
</reference>
<dbReference type="EMBL" id="GBRH01255936">
    <property type="protein sequence ID" value="JAD41959.1"/>
    <property type="molecule type" value="Transcribed_RNA"/>
</dbReference>
<sequence length="11" mass="1319">MLIIIQKLYPS</sequence>
<accession>A0A0A8ZRC1</accession>
<reference evidence="1" key="2">
    <citation type="journal article" date="2015" name="Data Brief">
        <title>Shoot transcriptome of the giant reed, Arundo donax.</title>
        <authorList>
            <person name="Barrero R.A."/>
            <person name="Guerrero F.D."/>
            <person name="Moolhuijzen P."/>
            <person name="Goolsby J.A."/>
            <person name="Tidwell J."/>
            <person name="Bellgard S.E."/>
            <person name="Bellgard M.I."/>
        </authorList>
    </citation>
    <scope>NUCLEOTIDE SEQUENCE</scope>
    <source>
        <tissue evidence="1">Shoot tissue taken approximately 20 cm above the soil surface</tissue>
    </source>
</reference>
<protein>
    <submittedName>
        <fullName evidence="1">Uncharacterized protein</fullName>
    </submittedName>
</protein>